<reference evidence="2" key="1">
    <citation type="journal article" date="2014" name="Front. Microbiol.">
        <title>High frequency of phylogenetically diverse reductive dehalogenase-homologous genes in deep subseafloor sedimentary metagenomes.</title>
        <authorList>
            <person name="Kawai M."/>
            <person name="Futagami T."/>
            <person name="Toyoda A."/>
            <person name="Takaki Y."/>
            <person name="Nishi S."/>
            <person name="Hori S."/>
            <person name="Arai W."/>
            <person name="Tsubouchi T."/>
            <person name="Morono Y."/>
            <person name="Uchiyama I."/>
            <person name="Ito T."/>
            <person name="Fujiyama A."/>
            <person name="Inagaki F."/>
            <person name="Takami H."/>
        </authorList>
    </citation>
    <scope>NUCLEOTIDE SEQUENCE</scope>
    <source>
        <strain evidence="2">Expedition CK06-06</strain>
    </source>
</reference>
<evidence type="ECO:0000259" key="1">
    <source>
        <dbReference type="Pfam" id="PF12804"/>
    </source>
</evidence>
<feature type="non-terminal residue" evidence="2">
    <location>
        <position position="97"/>
    </location>
</feature>
<gene>
    <name evidence="2" type="ORF">S01H1_34225</name>
</gene>
<dbReference type="EMBL" id="BARS01021295">
    <property type="protein sequence ID" value="GAG01986.1"/>
    <property type="molecule type" value="Genomic_DNA"/>
</dbReference>
<dbReference type="InterPro" id="IPR025877">
    <property type="entry name" value="MobA-like_NTP_Trfase"/>
</dbReference>
<feature type="domain" description="MobA-like NTP transferase" evidence="1">
    <location>
        <begin position="12"/>
        <end position="93"/>
    </location>
</feature>
<protein>
    <recommendedName>
        <fullName evidence="1">MobA-like NTP transferase domain-containing protein</fullName>
    </recommendedName>
</protein>
<accession>X0VN82</accession>
<organism evidence="2">
    <name type="scientific">marine sediment metagenome</name>
    <dbReference type="NCBI Taxonomy" id="412755"/>
    <lineage>
        <taxon>unclassified sequences</taxon>
        <taxon>metagenomes</taxon>
        <taxon>ecological metagenomes</taxon>
    </lineage>
</organism>
<evidence type="ECO:0000313" key="2">
    <source>
        <dbReference type="EMBL" id="GAG01986.1"/>
    </source>
</evidence>
<dbReference type="AlphaFoldDB" id="X0VN82"/>
<dbReference type="GO" id="GO:0016779">
    <property type="term" value="F:nucleotidyltransferase activity"/>
    <property type="evidence" value="ECO:0007669"/>
    <property type="project" value="UniProtKB-ARBA"/>
</dbReference>
<dbReference type="InterPro" id="IPR029044">
    <property type="entry name" value="Nucleotide-diphossugar_trans"/>
</dbReference>
<sequence>MGGSAESRLVCALLAGGRAHRYGGRPKGLLDSGQAAAMIDRLIGQVTAAGIERIVIVANDTAAYADRGPEVIGDLRRGIGPLGGIEAALAHFAGKAE</sequence>
<name>X0VN82_9ZZZZ</name>
<dbReference type="SUPFAM" id="SSF53448">
    <property type="entry name" value="Nucleotide-diphospho-sugar transferases"/>
    <property type="match status" value="1"/>
</dbReference>
<proteinExistence type="predicted"/>
<dbReference type="Pfam" id="PF12804">
    <property type="entry name" value="NTP_transf_3"/>
    <property type="match status" value="1"/>
</dbReference>
<dbReference type="Gene3D" id="3.90.550.10">
    <property type="entry name" value="Spore Coat Polysaccharide Biosynthesis Protein SpsA, Chain A"/>
    <property type="match status" value="1"/>
</dbReference>
<comment type="caution">
    <text evidence="2">The sequence shown here is derived from an EMBL/GenBank/DDBJ whole genome shotgun (WGS) entry which is preliminary data.</text>
</comment>